<evidence type="ECO:0000256" key="4">
    <source>
        <dbReference type="ARBA" id="ARBA00022844"/>
    </source>
</evidence>
<evidence type="ECO:0000313" key="9">
    <source>
        <dbReference type="Proteomes" id="UP000501998"/>
    </source>
</evidence>
<keyword evidence="7" id="KW-0468">Viral matrix protein</keyword>
<keyword evidence="5" id="KW-1043">Host membrane</keyword>
<dbReference type="Pfam" id="PF06326">
    <property type="entry name" value="Vesiculo_matrix"/>
    <property type="match status" value="1"/>
</dbReference>
<evidence type="ECO:0000256" key="7">
    <source>
        <dbReference type="ARBA" id="ARBA00023311"/>
    </source>
</evidence>
<gene>
    <name evidence="8" type="primary">M</name>
</gene>
<evidence type="ECO:0000256" key="2">
    <source>
        <dbReference type="ARBA" id="ARBA00004531"/>
    </source>
</evidence>
<dbReference type="KEGG" id="vg:65102430"/>
<dbReference type="EMBL" id="MH899110">
    <property type="protein sequence ID" value="AZL49342.1"/>
    <property type="molecule type" value="Viral_cRNA"/>
</dbReference>
<evidence type="ECO:0000256" key="3">
    <source>
        <dbReference type="ARBA" id="ARBA00017678"/>
    </source>
</evidence>
<evidence type="ECO:0000256" key="6">
    <source>
        <dbReference type="ARBA" id="ARBA00023136"/>
    </source>
</evidence>
<accession>A0A3Q8TNE8</accession>
<organism evidence="8">
    <name type="scientific">Cuiaba virus</name>
    <dbReference type="NCBI Taxonomy" id="2495751"/>
    <lineage>
        <taxon>Viruses</taxon>
        <taxon>Riboviria</taxon>
        <taxon>Orthornavirae</taxon>
        <taxon>Negarnaviricota</taxon>
        <taxon>Haploviricotina</taxon>
        <taxon>Monjiviricetes</taxon>
        <taxon>Mononegavirales</taxon>
        <taxon>Rhabdoviridae</taxon>
        <taxon>Alpharhabdovirinae</taxon>
        <taxon>Sripuvirus</taxon>
        <taxon>Sripuvirus cuiaba</taxon>
    </lineage>
</organism>
<comment type="subcellular location">
    <subcellularLocation>
        <location evidence="2">Host endomembrane system</location>
        <topology evidence="2">Peripheral membrane protein</topology>
    </subcellularLocation>
    <subcellularLocation>
        <location evidence="1">Virion</location>
    </subcellularLocation>
</comment>
<protein>
    <recommendedName>
        <fullName evidence="3">Matrix protein</fullName>
    </recommendedName>
</protein>
<evidence type="ECO:0000256" key="5">
    <source>
        <dbReference type="ARBA" id="ARBA00022870"/>
    </source>
</evidence>
<evidence type="ECO:0000256" key="1">
    <source>
        <dbReference type="ARBA" id="ARBA00004328"/>
    </source>
</evidence>
<dbReference type="GO" id="GO:0019031">
    <property type="term" value="C:viral envelope"/>
    <property type="evidence" value="ECO:0007669"/>
    <property type="project" value="InterPro"/>
</dbReference>
<dbReference type="Proteomes" id="UP000501998">
    <property type="component" value="Segment"/>
</dbReference>
<evidence type="ECO:0000313" key="8">
    <source>
        <dbReference type="EMBL" id="AZL49342.1"/>
    </source>
</evidence>
<reference evidence="8" key="1">
    <citation type="journal article" date="2018" name="Virus Genes">
        <title>Genomic characterisation of Cuiaba and Charleville viruses: arboviruses (family Rhabdoviridae, genus Sripuvirus) infecting reptiles and amphibians.</title>
        <authorList>
            <person name="Vasilakis N."/>
            <person name="Tesh R.B."/>
            <person name="Widen S.G."/>
            <person name="Mirchandani D."/>
            <person name="Walker P.J."/>
        </authorList>
    </citation>
    <scope>NUCLEOTIDE SEQUENCE [LARGE SCALE GENOMIC DNA]</scope>
    <source>
        <strain evidence="8">BeAn 227841</strain>
    </source>
</reference>
<keyword evidence="4" id="KW-0946">Virion</keyword>
<dbReference type="GeneID" id="65102430"/>
<sequence length="202" mass="22911">MAFSWLFNAKKGRDFLSPYVPKEAPVLEYSKFNCHFIGDFEVVLNKRLESKGDYLEIISEVISGYEGLLSSKPLLILGFSLLSLSVKKTKDLGNTVYYKGTLDEIVKVKSNSKFPNPPRVGCNKFHFKINTDLYTGVITGSIKYSLVEKSEAEPIKAILGRLEKGGKLKFEEIRSLIPYKTTEEGTRATIDFKRREDDYDSD</sequence>
<dbReference type="RefSeq" id="YP_010087178.1">
    <property type="nucleotide sequence ID" value="NC_055509.1"/>
</dbReference>
<keyword evidence="6" id="KW-0472">Membrane</keyword>
<name>A0A3Q8TNE8_9RHAB</name>
<dbReference type="GO" id="GO:0039660">
    <property type="term" value="F:structural constituent of virion"/>
    <property type="evidence" value="ECO:0007669"/>
    <property type="project" value="UniProtKB-KW"/>
</dbReference>
<keyword evidence="9" id="KW-1185">Reference proteome</keyword>
<proteinExistence type="predicted"/>
<dbReference type="InterPro" id="IPR009397">
    <property type="entry name" value="Vesiculo_matrix"/>
</dbReference>
<dbReference type="GO" id="GO:0033645">
    <property type="term" value="C:host cell endomembrane system"/>
    <property type="evidence" value="ECO:0007669"/>
    <property type="project" value="UniProtKB-SubCell"/>
</dbReference>